<dbReference type="GO" id="GO:0009097">
    <property type="term" value="P:isoleucine biosynthetic process"/>
    <property type="evidence" value="ECO:0007669"/>
    <property type="project" value="TreeGrafter"/>
</dbReference>
<dbReference type="CDD" id="cd01563">
    <property type="entry name" value="Thr-synth_1"/>
    <property type="match status" value="1"/>
</dbReference>
<evidence type="ECO:0000256" key="1">
    <source>
        <dbReference type="ARBA" id="ARBA00001933"/>
    </source>
</evidence>
<comment type="catalytic activity">
    <reaction evidence="10 12">
        <text>O-phospho-L-homoserine + H2O = L-threonine + phosphate</text>
        <dbReference type="Rhea" id="RHEA:10840"/>
        <dbReference type="ChEBI" id="CHEBI:15377"/>
        <dbReference type="ChEBI" id="CHEBI:43474"/>
        <dbReference type="ChEBI" id="CHEBI:57590"/>
        <dbReference type="ChEBI" id="CHEBI:57926"/>
        <dbReference type="EC" id="4.2.3.1"/>
    </reaction>
</comment>
<accession>A0A1F2P8S4</accession>
<dbReference type="SUPFAM" id="SSF53686">
    <property type="entry name" value="Tryptophan synthase beta subunit-like PLP-dependent enzymes"/>
    <property type="match status" value="1"/>
</dbReference>
<evidence type="ECO:0000256" key="3">
    <source>
        <dbReference type="ARBA" id="ARBA00005517"/>
    </source>
</evidence>
<comment type="function">
    <text evidence="12">Catalyzes the gamma-elimination of phosphate from L-phosphohomoserine and the beta-addition of water to produce L-threonine.</text>
</comment>
<proteinExistence type="inferred from homology"/>
<feature type="domain" description="Tryptophan synthase beta chain-like PALP" evidence="15">
    <location>
        <begin position="70"/>
        <end position="373"/>
    </location>
</feature>
<evidence type="ECO:0000259" key="15">
    <source>
        <dbReference type="Pfam" id="PF00291"/>
    </source>
</evidence>
<dbReference type="GO" id="GO:0030170">
    <property type="term" value="F:pyridoxal phosphate binding"/>
    <property type="evidence" value="ECO:0007669"/>
    <property type="project" value="InterPro"/>
</dbReference>
<name>A0A1F2P8S4_9EURY</name>
<dbReference type="Gene3D" id="3.40.50.1100">
    <property type="match status" value="2"/>
</dbReference>
<dbReference type="PATRIC" id="fig|1838285.3.peg.1143"/>
<dbReference type="PANTHER" id="PTHR48078">
    <property type="entry name" value="THREONINE DEHYDRATASE, MITOCHONDRIAL-RELATED"/>
    <property type="match status" value="1"/>
</dbReference>
<evidence type="ECO:0000313" key="16">
    <source>
        <dbReference type="EMBL" id="OFV67749.1"/>
    </source>
</evidence>
<dbReference type="STRING" id="1838285.SCAL_001124"/>
<dbReference type="InterPro" id="IPR000634">
    <property type="entry name" value="Ser/Thr_deHydtase_PyrdxlP-BS"/>
</dbReference>
<feature type="binding site" evidence="13">
    <location>
        <position position="133"/>
    </location>
    <ligand>
        <name>pyridoxal 5'-phosphate</name>
        <dbReference type="ChEBI" id="CHEBI:597326"/>
    </ligand>
</feature>
<evidence type="ECO:0000256" key="13">
    <source>
        <dbReference type="PIRSR" id="PIRSR038945-1"/>
    </source>
</evidence>
<keyword evidence="17" id="KW-1185">Reference proteome</keyword>
<comment type="similarity">
    <text evidence="3 12">Belongs to the threonine synthase family.</text>
</comment>
<keyword evidence="7 12" id="KW-0791">Threonine biosynthesis</keyword>
<dbReference type="EC" id="4.2.3.1" evidence="4 11"/>
<dbReference type="PIRSF" id="PIRSF038945">
    <property type="entry name" value="Thr_synthase"/>
    <property type="match status" value="1"/>
</dbReference>
<comment type="caution">
    <text evidence="16">The sequence shown here is derived from an EMBL/GenBank/DDBJ whole genome shotgun (WGS) entry which is preliminary data.</text>
</comment>
<comment type="cofactor">
    <cofactor evidence="1 12 13">
        <name>pyridoxal 5'-phosphate</name>
        <dbReference type="ChEBI" id="CHEBI:597326"/>
    </cofactor>
</comment>
<dbReference type="NCBIfam" id="NF006050">
    <property type="entry name" value="PRK08197.1"/>
    <property type="match status" value="1"/>
</dbReference>
<dbReference type="InterPro" id="IPR001926">
    <property type="entry name" value="TrpB-like_PALP"/>
</dbReference>
<dbReference type="GO" id="GO:0004795">
    <property type="term" value="F:threonine synthase activity"/>
    <property type="evidence" value="ECO:0007669"/>
    <property type="project" value="UniProtKB-UniRule"/>
</dbReference>
<dbReference type="GO" id="GO:0004794">
    <property type="term" value="F:threonine deaminase activity"/>
    <property type="evidence" value="ECO:0007669"/>
    <property type="project" value="TreeGrafter"/>
</dbReference>
<dbReference type="InterPro" id="IPR004450">
    <property type="entry name" value="Thr_synthase-like"/>
</dbReference>
<sequence>MFYGLRCIACGRSIELERIVYTCPHCGGLLEVVYDLDKIEISRQSLEGVKESVWKYRSLLPFPADIKPISIQEGGTALYRCDRLAASIGIDELYVKHEGLNPTGSFKDRGMTVGVTKALELGMEVVACASTGNTSAALSIYAAKAGIPAVVLLPAGKVALGKVAQALMHGAKVIGIRGNFDDALTLVRDLCEKERFYLLNSINPYRLEGQKTIGFEIADQLGWRVPDRLVLPVGNAGNITAIFKGFVEFRAAGITDTVPKMCGIQAEGSCPVADAFRAGKKDIEPEKNPETIATAIRIGDPVNAVKALAAIYDSGGLADTVSDDEIIQAQRDLAKLEGIGVEPASAASVAGLRKLVENGAIKRDESVVCVTTGHLLKDPEEVITVCGAPFEVDARIEEVMRVVRER</sequence>
<dbReference type="FunFam" id="3.40.50.1100:FF:000014">
    <property type="entry name" value="Threonine synthase"/>
    <property type="match status" value="1"/>
</dbReference>
<evidence type="ECO:0000256" key="8">
    <source>
        <dbReference type="ARBA" id="ARBA00022898"/>
    </source>
</evidence>
<dbReference type="GO" id="GO:0003941">
    <property type="term" value="F:L-serine ammonia-lyase activity"/>
    <property type="evidence" value="ECO:0007669"/>
    <property type="project" value="TreeGrafter"/>
</dbReference>
<comment type="pathway">
    <text evidence="2 12">Amino-acid biosynthesis; L-threonine biosynthesis; L-threonine from L-aspartate: step 5/5.</text>
</comment>
<evidence type="ECO:0000313" key="17">
    <source>
        <dbReference type="Proteomes" id="UP000186940"/>
    </source>
</evidence>
<feature type="binding site" evidence="13">
    <location>
        <begin position="234"/>
        <end position="238"/>
    </location>
    <ligand>
        <name>pyridoxal 5'-phosphate</name>
        <dbReference type="ChEBI" id="CHEBI:597326"/>
    </ligand>
</feature>
<dbReference type="InterPro" id="IPR050147">
    <property type="entry name" value="Ser/Thr_Dehydratase"/>
</dbReference>
<dbReference type="Proteomes" id="UP000186940">
    <property type="component" value="Unassembled WGS sequence"/>
</dbReference>
<evidence type="ECO:0000256" key="10">
    <source>
        <dbReference type="ARBA" id="ARBA00049144"/>
    </source>
</evidence>
<dbReference type="NCBIfam" id="TIGR00260">
    <property type="entry name" value="thrC"/>
    <property type="match status" value="1"/>
</dbReference>
<dbReference type="GO" id="GO:0006567">
    <property type="term" value="P:L-threonine catabolic process"/>
    <property type="evidence" value="ECO:0007669"/>
    <property type="project" value="TreeGrafter"/>
</dbReference>
<keyword evidence="6 12" id="KW-0028">Amino-acid biosynthesis</keyword>
<dbReference type="PANTHER" id="PTHR48078:SF6">
    <property type="entry name" value="L-THREONINE DEHYDRATASE CATABOLIC TDCB"/>
    <property type="match status" value="1"/>
</dbReference>
<dbReference type="GO" id="GO:0009088">
    <property type="term" value="P:threonine biosynthetic process"/>
    <property type="evidence" value="ECO:0007669"/>
    <property type="project" value="UniProtKB-UniRule"/>
</dbReference>
<evidence type="ECO:0000256" key="7">
    <source>
        <dbReference type="ARBA" id="ARBA00022697"/>
    </source>
</evidence>
<evidence type="ECO:0000256" key="2">
    <source>
        <dbReference type="ARBA" id="ARBA00004979"/>
    </source>
</evidence>
<feature type="binding site" evidence="13">
    <location>
        <position position="372"/>
    </location>
    <ligand>
        <name>pyridoxal 5'-phosphate</name>
        <dbReference type="ChEBI" id="CHEBI:597326"/>
    </ligand>
</feature>
<evidence type="ECO:0000256" key="9">
    <source>
        <dbReference type="ARBA" id="ARBA00023239"/>
    </source>
</evidence>
<evidence type="ECO:0000256" key="4">
    <source>
        <dbReference type="ARBA" id="ARBA00013028"/>
    </source>
</evidence>
<dbReference type="InterPro" id="IPR026260">
    <property type="entry name" value="Thr_Synthase_bac/arc"/>
</dbReference>
<dbReference type="UniPathway" id="UPA00050">
    <property type="reaction ID" value="UER00065"/>
</dbReference>
<gene>
    <name evidence="16" type="ORF">SCAL_001124</name>
</gene>
<dbReference type="PROSITE" id="PS00165">
    <property type="entry name" value="DEHYDRATASE_SER_THR"/>
    <property type="match status" value="1"/>
</dbReference>
<evidence type="ECO:0000256" key="11">
    <source>
        <dbReference type="NCBIfam" id="TIGR00260"/>
    </source>
</evidence>
<evidence type="ECO:0000256" key="12">
    <source>
        <dbReference type="PIRNR" id="PIRNR038945"/>
    </source>
</evidence>
<dbReference type="Pfam" id="PF00291">
    <property type="entry name" value="PALP"/>
    <property type="match status" value="1"/>
</dbReference>
<feature type="modified residue" description="N6-(pyridoxal phosphate)lysine" evidence="14">
    <location>
        <position position="107"/>
    </location>
</feature>
<protein>
    <recommendedName>
        <fullName evidence="5 11">Threonine synthase</fullName>
        <ecNumber evidence="4 11">4.2.3.1</ecNumber>
    </recommendedName>
</protein>
<dbReference type="EMBL" id="LYOS01000003">
    <property type="protein sequence ID" value="OFV67749.1"/>
    <property type="molecule type" value="Genomic_DNA"/>
</dbReference>
<dbReference type="GO" id="GO:0006565">
    <property type="term" value="P:L-serine catabolic process"/>
    <property type="evidence" value="ECO:0007669"/>
    <property type="project" value="TreeGrafter"/>
</dbReference>
<keyword evidence="8 12" id="KW-0663">Pyridoxal phosphate</keyword>
<reference evidence="16" key="1">
    <citation type="submission" date="2016-05" db="EMBL/GenBank/DDBJ databases">
        <title>Microbial consortia oxidize butane by reversing methanogenesis.</title>
        <authorList>
            <person name="Laso-Perez R."/>
            <person name="Richter M."/>
            <person name="Wegener G."/>
            <person name="Musat F."/>
        </authorList>
    </citation>
    <scope>NUCLEOTIDE SEQUENCE [LARGE SCALE GENOMIC DNA]</scope>
    <source>
        <strain evidence="16">BOX2</strain>
    </source>
</reference>
<evidence type="ECO:0000256" key="6">
    <source>
        <dbReference type="ARBA" id="ARBA00022605"/>
    </source>
</evidence>
<evidence type="ECO:0000256" key="5">
    <source>
        <dbReference type="ARBA" id="ARBA00018679"/>
    </source>
</evidence>
<dbReference type="AlphaFoldDB" id="A0A1F2P8S4"/>
<evidence type="ECO:0000256" key="14">
    <source>
        <dbReference type="PIRSR" id="PIRSR038945-2"/>
    </source>
</evidence>
<dbReference type="InterPro" id="IPR036052">
    <property type="entry name" value="TrpB-like_PALP_sf"/>
</dbReference>
<organism evidence="16 17">
    <name type="scientific">Candidatus Syntropharchaeum caldarium</name>
    <dbReference type="NCBI Taxonomy" id="1838285"/>
    <lineage>
        <taxon>Archaea</taxon>
        <taxon>Methanobacteriati</taxon>
        <taxon>Methanobacteriota</taxon>
        <taxon>Stenosarchaea group</taxon>
        <taxon>Methanomicrobia</taxon>
        <taxon>Methanosarcinales</taxon>
        <taxon>ANME-2 cluster</taxon>
        <taxon>Candidatus Syntropharchaeum</taxon>
    </lineage>
</organism>
<keyword evidence="9 12" id="KW-0456">Lyase</keyword>